<evidence type="ECO:0000313" key="2">
    <source>
        <dbReference type="Proteomes" id="UP000051448"/>
    </source>
</evidence>
<gene>
    <name evidence="1" type="ORF">FC92_GL001082</name>
</gene>
<proteinExistence type="predicted"/>
<name>A0A0R1MSS3_9LACO</name>
<dbReference type="STRING" id="1423759.FC92_GL001082"/>
<reference evidence="1 2" key="1">
    <citation type="journal article" date="2015" name="Genome Announc.">
        <title>Expanding the biotechnology potential of lactobacilli through comparative genomics of 213 strains and associated genera.</title>
        <authorList>
            <person name="Sun Z."/>
            <person name="Harris H.M."/>
            <person name="McCann A."/>
            <person name="Guo C."/>
            <person name="Argimon S."/>
            <person name="Zhang W."/>
            <person name="Yang X."/>
            <person name="Jeffery I.B."/>
            <person name="Cooney J.C."/>
            <person name="Kagawa T.F."/>
            <person name="Liu W."/>
            <person name="Song Y."/>
            <person name="Salvetti E."/>
            <person name="Wrobel A."/>
            <person name="Rasinkangas P."/>
            <person name="Parkhill J."/>
            <person name="Rea M.C."/>
            <person name="O'Sullivan O."/>
            <person name="Ritari J."/>
            <person name="Douillard F.P."/>
            <person name="Paul Ross R."/>
            <person name="Yang R."/>
            <person name="Briner A.E."/>
            <person name="Felis G.E."/>
            <person name="de Vos W.M."/>
            <person name="Barrangou R."/>
            <person name="Klaenhammer T.R."/>
            <person name="Caufield P.W."/>
            <person name="Cui Y."/>
            <person name="Zhang H."/>
            <person name="O'Toole P.W."/>
        </authorList>
    </citation>
    <scope>NUCLEOTIDE SEQUENCE [LARGE SCALE GENOMIC DNA]</scope>
    <source>
        <strain evidence="1 2">DSM 19519</strain>
    </source>
</reference>
<dbReference type="AlphaFoldDB" id="A0A0R1MSS3"/>
<protein>
    <submittedName>
        <fullName evidence="1">Uncharacterized protein</fullName>
    </submittedName>
</protein>
<organism evidence="1 2">
    <name type="scientific">Liquorilactobacillus hordei DSM 19519</name>
    <dbReference type="NCBI Taxonomy" id="1423759"/>
    <lineage>
        <taxon>Bacteria</taxon>
        <taxon>Bacillati</taxon>
        <taxon>Bacillota</taxon>
        <taxon>Bacilli</taxon>
        <taxon>Lactobacillales</taxon>
        <taxon>Lactobacillaceae</taxon>
        <taxon>Liquorilactobacillus</taxon>
    </lineage>
</organism>
<comment type="caution">
    <text evidence="1">The sequence shown here is derived from an EMBL/GenBank/DDBJ whole genome shotgun (WGS) entry which is preliminary data.</text>
</comment>
<dbReference type="EMBL" id="AZDX01000003">
    <property type="protein sequence ID" value="KRL08010.1"/>
    <property type="molecule type" value="Genomic_DNA"/>
</dbReference>
<dbReference type="PATRIC" id="fig|1423759.3.peg.1146"/>
<keyword evidence="2" id="KW-1185">Reference proteome</keyword>
<sequence length="177" mass="20373">MDDRVVIKLDNTAKNRLNKGRDNITIINEQVLGKLENFQPAEEKIKMTVEEAKEFEELKSRISSARIYMVLFSIINNCTQFPALYKFQANDINQFNLAKAWVNPSLIEVSEPEKYEIKIGRQYLQLNKSNVFLLASELGIVSLRTELTLDEVKEAEKQLGIQGLQAKWHEAAKEETK</sequence>
<evidence type="ECO:0000313" key="1">
    <source>
        <dbReference type="EMBL" id="KRL08010.1"/>
    </source>
</evidence>
<accession>A0A0R1MSS3</accession>
<dbReference type="Proteomes" id="UP000051448">
    <property type="component" value="Unassembled WGS sequence"/>
</dbReference>